<dbReference type="Proteomes" id="UP000248044">
    <property type="component" value="Chromosome"/>
</dbReference>
<proteinExistence type="predicted"/>
<name>A0A2U9IC93_9CREN</name>
<reference evidence="1 2" key="1">
    <citation type="submission" date="2018-05" db="EMBL/GenBank/DDBJ databases">
        <title>Complete Genome Sequences of Extremely Thermoacidophilic, Metal-Mobilizing Type-Strain Members of the Archaeal Family Sulfolobaceae: Acidianus brierleyi DSM-1651T, Acidianus sulfidivorans DSM-18786T, Metallosphaera hakonensis DSM-7519T, and Metallosphaera prunae DSM-10039T.</title>
        <authorList>
            <person name="Counts J.A."/>
            <person name="Kelly R.M."/>
        </authorList>
    </citation>
    <scope>NUCLEOTIDE SEQUENCE [LARGE SCALE GENOMIC DNA]</scope>
    <source>
        <strain evidence="1 2">DSM 1651</strain>
    </source>
</reference>
<dbReference type="AlphaFoldDB" id="A0A2U9IC93"/>
<keyword evidence="2" id="KW-1185">Reference proteome</keyword>
<dbReference type="OrthoDB" id="34655at2157"/>
<dbReference type="RefSeq" id="WP_110269494.1">
    <property type="nucleotide sequence ID" value="NZ_CP029289.2"/>
</dbReference>
<gene>
    <name evidence="1" type="ORF">DFR85_02285</name>
</gene>
<dbReference type="EMBL" id="CP029289">
    <property type="protein sequence ID" value="AWR93610.1"/>
    <property type="molecule type" value="Genomic_DNA"/>
</dbReference>
<dbReference type="GeneID" id="36830947"/>
<dbReference type="KEGG" id="abri:DFR85_02285"/>
<sequence>MNSKNMKIISIALVVFFIILLVSAIYSTYFSENYSIIYLPKFSKIVSFIPISSNSILIAGNEILGNTTEGLAGIYYINNNSFIDLNLNGSFDNGSIYSVASNGSSYLFVGAKYIGTELVPTAFLYDNGKIYNYSKYFSSFAPGQAFAADWFNRTWLVGGDFVIYQSGGQHSIMFMFLVGIKGNEAIDYTKNISMELGELPEGEIFTINNSSNEVLIGGSFSIYTSVFLLSNENLNVDPSTILYKTPGSILTASPYGKLWLAGGMEFTPQSVEAPQPYPVPYLITVGNNISQINIPYKIGVITSIATESDKIAVAIRVPFSQYQNITGGSVILYGKLSSLSKVYQSEDISINQLSFIHGYLLGVGYKIAGNNSVGVLLLYKV</sequence>
<evidence type="ECO:0000313" key="1">
    <source>
        <dbReference type="EMBL" id="AWR93610.1"/>
    </source>
</evidence>
<accession>A0A2U9IC93</accession>
<organism evidence="1 2">
    <name type="scientific">Acidianus brierleyi</name>
    <dbReference type="NCBI Taxonomy" id="41673"/>
    <lineage>
        <taxon>Archaea</taxon>
        <taxon>Thermoproteota</taxon>
        <taxon>Thermoprotei</taxon>
        <taxon>Sulfolobales</taxon>
        <taxon>Sulfolobaceae</taxon>
        <taxon>Acidianus</taxon>
    </lineage>
</organism>
<protein>
    <submittedName>
        <fullName evidence="1">Uncharacterized protein</fullName>
    </submittedName>
</protein>
<evidence type="ECO:0000313" key="2">
    <source>
        <dbReference type="Proteomes" id="UP000248044"/>
    </source>
</evidence>